<comment type="caution">
    <text evidence="5">The sequence shown here is derived from an EMBL/GenBank/DDBJ whole genome shotgun (WGS) entry which is preliminary data.</text>
</comment>
<dbReference type="SMART" id="SM00354">
    <property type="entry name" value="HTH_LACI"/>
    <property type="match status" value="1"/>
</dbReference>
<dbReference type="AlphaFoldDB" id="A0A0N8GKS1"/>
<dbReference type="PROSITE" id="PS00356">
    <property type="entry name" value="HTH_LACI_1"/>
    <property type="match status" value="1"/>
</dbReference>
<dbReference type="Gene3D" id="3.40.50.2300">
    <property type="match status" value="2"/>
</dbReference>
<evidence type="ECO:0000313" key="6">
    <source>
        <dbReference type="Proteomes" id="UP000050430"/>
    </source>
</evidence>
<keyword evidence="6" id="KW-1185">Reference proteome</keyword>
<dbReference type="SUPFAM" id="SSF47413">
    <property type="entry name" value="lambda repressor-like DNA-binding domains"/>
    <property type="match status" value="1"/>
</dbReference>
<dbReference type="CDD" id="cd06267">
    <property type="entry name" value="PBP1_LacI_sugar_binding-like"/>
    <property type="match status" value="1"/>
</dbReference>
<dbReference type="InterPro" id="IPR010982">
    <property type="entry name" value="Lambda_DNA-bd_dom_sf"/>
</dbReference>
<dbReference type="OrthoDB" id="3227375at2"/>
<evidence type="ECO:0000256" key="2">
    <source>
        <dbReference type="ARBA" id="ARBA00023125"/>
    </source>
</evidence>
<dbReference type="InterPro" id="IPR028082">
    <property type="entry name" value="Peripla_BP_I"/>
</dbReference>
<keyword evidence="1" id="KW-0805">Transcription regulation</keyword>
<dbReference type="GO" id="GO:0000976">
    <property type="term" value="F:transcription cis-regulatory region binding"/>
    <property type="evidence" value="ECO:0007669"/>
    <property type="project" value="TreeGrafter"/>
</dbReference>
<dbReference type="Proteomes" id="UP000050430">
    <property type="component" value="Unassembled WGS sequence"/>
</dbReference>
<dbReference type="PANTHER" id="PTHR30146:SF109">
    <property type="entry name" value="HTH-TYPE TRANSCRIPTIONAL REGULATOR GALS"/>
    <property type="match status" value="1"/>
</dbReference>
<dbReference type="PROSITE" id="PS50932">
    <property type="entry name" value="HTH_LACI_2"/>
    <property type="match status" value="1"/>
</dbReference>
<evidence type="ECO:0000313" key="5">
    <source>
        <dbReference type="EMBL" id="KPL70482.1"/>
    </source>
</evidence>
<keyword evidence="3" id="KW-0804">Transcription</keyword>
<gene>
    <name evidence="5" type="ORF">ADM99_15225</name>
</gene>
<organism evidence="5 6">
    <name type="scientific">Leptolinea tardivitalis</name>
    <dbReference type="NCBI Taxonomy" id="229920"/>
    <lineage>
        <taxon>Bacteria</taxon>
        <taxon>Bacillati</taxon>
        <taxon>Chloroflexota</taxon>
        <taxon>Anaerolineae</taxon>
        <taxon>Anaerolineales</taxon>
        <taxon>Anaerolineaceae</taxon>
        <taxon>Leptolinea</taxon>
    </lineage>
</organism>
<evidence type="ECO:0000256" key="1">
    <source>
        <dbReference type="ARBA" id="ARBA00023015"/>
    </source>
</evidence>
<sequence length="349" mass="38672">MSKDSSRSQFNSITIIDVAREAGVSYGTVSRVINDSPNVKEETRERVKEVIDRLGFVGNRNARSLVSGKSHVIGLLIPDLGTAYIGEIIRGIDYELESIQYNLMLYTTHRREMKESGYISSLIQSGVDGVILILPRNPAIYLEKLRSLNFPYVLVDHQGIDEQGPAVGATNYQGAFDATEYLLELGHRRIAFITGTMDLGCSQERLLGYKAALQKHQIPFTPEWVIEGDFEQATGYSGAQTLMSLVNRPTAIFASNDMMAFGVMNAVRDMGLKIPGDISVIGFDDIFQSSQTMPGLTTVRQPLEQMGREATRMLIAMMKENTIKPGKIELPTRLVTRDSCKPLEAIQGN</sequence>
<dbReference type="InterPro" id="IPR000843">
    <property type="entry name" value="HTH_LacI"/>
</dbReference>
<accession>A0A0N8GKS1</accession>
<evidence type="ECO:0000256" key="3">
    <source>
        <dbReference type="ARBA" id="ARBA00023163"/>
    </source>
</evidence>
<dbReference type="PANTHER" id="PTHR30146">
    <property type="entry name" value="LACI-RELATED TRANSCRIPTIONAL REPRESSOR"/>
    <property type="match status" value="1"/>
</dbReference>
<dbReference type="InterPro" id="IPR046335">
    <property type="entry name" value="LacI/GalR-like_sensor"/>
</dbReference>
<dbReference type="RefSeq" id="WP_062422374.1">
    <property type="nucleotide sequence ID" value="NZ_BBYA01000010.1"/>
</dbReference>
<protein>
    <submittedName>
        <fullName evidence="5">LacI family transcriptional regulator</fullName>
    </submittedName>
</protein>
<dbReference type="SUPFAM" id="SSF53822">
    <property type="entry name" value="Periplasmic binding protein-like I"/>
    <property type="match status" value="1"/>
</dbReference>
<name>A0A0N8GKS1_9CHLR</name>
<dbReference type="GO" id="GO:0003700">
    <property type="term" value="F:DNA-binding transcription factor activity"/>
    <property type="evidence" value="ECO:0007669"/>
    <property type="project" value="TreeGrafter"/>
</dbReference>
<dbReference type="STRING" id="229920.ADM99_15225"/>
<dbReference type="PRINTS" id="PR00036">
    <property type="entry name" value="HTHLACI"/>
</dbReference>
<evidence type="ECO:0000259" key="4">
    <source>
        <dbReference type="PROSITE" id="PS50932"/>
    </source>
</evidence>
<reference evidence="5 6" key="1">
    <citation type="submission" date="2015-07" db="EMBL/GenBank/DDBJ databases">
        <title>Genome sequence of Leptolinea tardivitalis DSM 16556.</title>
        <authorList>
            <person name="Hemp J."/>
            <person name="Ward L.M."/>
            <person name="Pace L.A."/>
            <person name="Fischer W.W."/>
        </authorList>
    </citation>
    <scope>NUCLEOTIDE SEQUENCE [LARGE SCALE GENOMIC DNA]</scope>
    <source>
        <strain evidence="5 6">YMTK-2</strain>
    </source>
</reference>
<dbReference type="Pfam" id="PF13377">
    <property type="entry name" value="Peripla_BP_3"/>
    <property type="match status" value="1"/>
</dbReference>
<dbReference type="Gene3D" id="1.10.260.40">
    <property type="entry name" value="lambda repressor-like DNA-binding domains"/>
    <property type="match status" value="1"/>
</dbReference>
<dbReference type="EMBL" id="LGCK01000014">
    <property type="protein sequence ID" value="KPL70482.1"/>
    <property type="molecule type" value="Genomic_DNA"/>
</dbReference>
<keyword evidence="2" id="KW-0238">DNA-binding</keyword>
<dbReference type="CDD" id="cd01392">
    <property type="entry name" value="HTH_LacI"/>
    <property type="match status" value="1"/>
</dbReference>
<proteinExistence type="predicted"/>
<dbReference type="Pfam" id="PF00356">
    <property type="entry name" value="LacI"/>
    <property type="match status" value="1"/>
</dbReference>
<feature type="domain" description="HTH lacI-type" evidence="4">
    <location>
        <begin position="13"/>
        <end position="67"/>
    </location>
</feature>